<dbReference type="GO" id="GO:0006284">
    <property type="term" value="P:base-excision repair"/>
    <property type="evidence" value="ECO:0007669"/>
    <property type="project" value="InterPro"/>
</dbReference>
<proteinExistence type="predicted"/>
<dbReference type="Gene3D" id="1.10.340.30">
    <property type="entry name" value="Hypothetical protein, domain 2"/>
    <property type="match status" value="1"/>
</dbReference>
<evidence type="ECO:0000256" key="1">
    <source>
        <dbReference type="PIRSR" id="PIRSR605019-1"/>
    </source>
</evidence>
<dbReference type="SUPFAM" id="SSF48150">
    <property type="entry name" value="DNA-glycosylase"/>
    <property type="match status" value="1"/>
</dbReference>
<gene>
    <name evidence="3" type="ORF">Nepgr_033045</name>
</gene>
<evidence type="ECO:0000256" key="2">
    <source>
        <dbReference type="SAM" id="MobiDB-lite"/>
    </source>
</evidence>
<evidence type="ECO:0000313" key="4">
    <source>
        <dbReference type="Proteomes" id="UP001279734"/>
    </source>
</evidence>
<feature type="binding site" evidence="1">
    <location>
        <position position="119"/>
    </location>
    <ligand>
        <name>Zn(2+)</name>
        <dbReference type="ChEBI" id="CHEBI:29105"/>
    </ligand>
</feature>
<dbReference type="PANTHER" id="PTHR31116:SF29">
    <property type="entry name" value="DNA GLYCOSYLASE SUPERFAMILY PROTEIN"/>
    <property type="match status" value="1"/>
</dbReference>
<keyword evidence="4" id="KW-1185">Reference proteome</keyword>
<sequence>MFKASVRKHVMEKSRGPKEKERPSQHSFFFKQLKKVYPLGIQRSNSLLSISSISLSSTDSSLTDSSCALDSKISLSLESIRRIRDPEIETREVAVATSIAQQHTNNATPSSIDGELKRCNWITKNSDEAYVSFHDKQWGAPVYEDNQLFELLAMSGMLMDYNWTEILRRKEQLRESFWWI</sequence>
<name>A0AAD3TM00_NEPGR</name>
<dbReference type="Pfam" id="PF03352">
    <property type="entry name" value="Adenine_glyco"/>
    <property type="match status" value="1"/>
</dbReference>
<feature type="binding site" evidence="1">
    <location>
        <position position="134"/>
    </location>
    <ligand>
        <name>Zn(2+)</name>
        <dbReference type="ChEBI" id="CHEBI:29105"/>
    </ligand>
</feature>
<dbReference type="EMBL" id="BSYO01000039">
    <property type="protein sequence ID" value="GMH31202.1"/>
    <property type="molecule type" value="Genomic_DNA"/>
</dbReference>
<dbReference type="PANTHER" id="PTHR31116">
    <property type="entry name" value="OS04G0501200 PROTEIN"/>
    <property type="match status" value="1"/>
</dbReference>
<dbReference type="Proteomes" id="UP001279734">
    <property type="component" value="Unassembled WGS sequence"/>
</dbReference>
<reference evidence="3" key="1">
    <citation type="submission" date="2023-05" db="EMBL/GenBank/DDBJ databases">
        <title>Nepenthes gracilis genome sequencing.</title>
        <authorList>
            <person name="Fukushima K."/>
        </authorList>
    </citation>
    <scope>NUCLEOTIDE SEQUENCE</scope>
    <source>
        <strain evidence="3">SING2019-196</strain>
    </source>
</reference>
<keyword evidence="1" id="KW-0479">Metal-binding</keyword>
<accession>A0AAD3TM00</accession>
<evidence type="ECO:0008006" key="5">
    <source>
        <dbReference type="Google" id="ProtNLM"/>
    </source>
</evidence>
<dbReference type="InterPro" id="IPR011257">
    <property type="entry name" value="DNA_glycosylase"/>
</dbReference>
<dbReference type="GO" id="GO:0046872">
    <property type="term" value="F:metal ion binding"/>
    <property type="evidence" value="ECO:0007669"/>
    <property type="project" value="UniProtKB-KW"/>
</dbReference>
<protein>
    <recommendedName>
        <fullName evidence="5">DNA-3-methyladenine glycosylase I</fullName>
    </recommendedName>
</protein>
<dbReference type="GO" id="GO:0008725">
    <property type="term" value="F:DNA-3-methyladenine glycosylase activity"/>
    <property type="evidence" value="ECO:0007669"/>
    <property type="project" value="InterPro"/>
</dbReference>
<comment type="caution">
    <text evidence="3">The sequence shown here is derived from an EMBL/GenBank/DDBJ whole genome shotgun (WGS) entry which is preliminary data.</text>
</comment>
<dbReference type="AlphaFoldDB" id="A0AAD3TM00"/>
<feature type="region of interest" description="Disordered" evidence="2">
    <location>
        <begin position="1"/>
        <end position="25"/>
    </location>
</feature>
<organism evidence="3 4">
    <name type="scientific">Nepenthes gracilis</name>
    <name type="common">Slender pitcher plant</name>
    <dbReference type="NCBI Taxonomy" id="150966"/>
    <lineage>
        <taxon>Eukaryota</taxon>
        <taxon>Viridiplantae</taxon>
        <taxon>Streptophyta</taxon>
        <taxon>Embryophyta</taxon>
        <taxon>Tracheophyta</taxon>
        <taxon>Spermatophyta</taxon>
        <taxon>Magnoliopsida</taxon>
        <taxon>eudicotyledons</taxon>
        <taxon>Gunneridae</taxon>
        <taxon>Pentapetalae</taxon>
        <taxon>Caryophyllales</taxon>
        <taxon>Nepenthaceae</taxon>
        <taxon>Nepenthes</taxon>
    </lineage>
</organism>
<keyword evidence="1" id="KW-0862">Zinc</keyword>
<evidence type="ECO:0000313" key="3">
    <source>
        <dbReference type="EMBL" id="GMH31202.1"/>
    </source>
</evidence>
<dbReference type="InterPro" id="IPR005019">
    <property type="entry name" value="Adenine_glyco"/>
</dbReference>
<feature type="compositionally biased region" description="Basic and acidic residues" evidence="2">
    <location>
        <begin position="9"/>
        <end position="24"/>
    </location>
</feature>